<keyword evidence="2" id="KW-1185">Reference proteome</keyword>
<name>A0A9D3YKB6_DREPO</name>
<proteinExistence type="predicted"/>
<protein>
    <submittedName>
        <fullName evidence="1">Uncharacterized protein</fullName>
    </submittedName>
</protein>
<dbReference type="AlphaFoldDB" id="A0A9D3YKB6"/>
<evidence type="ECO:0000313" key="1">
    <source>
        <dbReference type="EMBL" id="KAH3700374.1"/>
    </source>
</evidence>
<gene>
    <name evidence="1" type="ORF">DPMN_075350</name>
</gene>
<accession>A0A9D3YKB6</accession>
<reference evidence="1" key="2">
    <citation type="submission" date="2020-11" db="EMBL/GenBank/DDBJ databases">
        <authorList>
            <person name="McCartney M.A."/>
            <person name="Auch B."/>
            <person name="Kono T."/>
            <person name="Mallez S."/>
            <person name="Becker A."/>
            <person name="Gohl D.M."/>
            <person name="Silverstein K.A.T."/>
            <person name="Koren S."/>
            <person name="Bechman K.B."/>
            <person name="Herman A."/>
            <person name="Abrahante J.E."/>
            <person name="Garbe J."/>
        </authorList>
    </citation>
    <scope>NUCLEOTIDE SEQUENCE</scope>
    <source>
        <strain evidence="1">Duluth1</strain>
        <tissue evidence="1">Whole animal</tissue>
    </source>
</reference>
<comment type="caution">
    <text evidence="1">The sequence shown here is derived from an EMBL/GenBank/DDBJ whole genome shotgun (WGS) entry which is preliminary data.</text>
</comment>
<sequence length="102" mass="11724">MQKRCLMLQRLWGNRQGRATTFPSLWGTLPILLCSTIERIILFQPIKNVAKFHQFHVSADHPGVVECRELSDSPIVRITLRKVSKMNVNVSCDDLPKEKLHS</sequence>
<dbReference type="EMBL" id="JAIWYP010000015">
    <property type="protein sequence ID" value="KAH3700374.1"/>
    <property type="molecule type" value="Genomic_DNA"/>
</dbReference>
<organism evidence="1 2">
    <name type="scientific">Dreissena polymorpha</name>
    <name type="common">Zebra mussel</name>
    <name type="synonym">Mytilus polymorpha</name>
    <dbReference type="NCBI Taxonomy" id="45954"/>
    <lineage>
        <taxon>Eukaryota</taxon>
        <taxon>Metazoa</taxon>
        <taxon>Spiralia</taxon>
        <taxon>Lophotrochozoa</taxon>
        <taxon>Mollusca</taxon>
        <taxon>Bivalvia</taxon>
        <taxon>Autobranchia</taxon>
        <taxon>Heteroconchia</taxon>
        <taxon>Euheterodonta</taxon>
        <taxon>Imparidentia</taxon>
        <taxon>Neoheterodontei</taxon>
        <taxon>Myida</taxon>
        <taxon>Dreissenoidea</taxon>
        <taxon>Dreissenidae</taxon>
        <taxon>Dreissena</taxon>
    </lineage>
</organism>
<reference evidence="1" key="1">
    <citation type="journal article" date="2019" name="bioRxiv">
        <title>The Genome of the Zebra Mussel, Dreissena polymorpha: A Resource for Invasive Species Research.</title>
        <authorList>
            <person name="McCartney M.A."/>
            <person name="Auch B."/>
            <person name="Kono T."/>
            <person name="Mallez S."/>
            <person name="Zhang Y."/>
            <person name="Obille A."/>
            <person name="Becker A."/>
            <person name="Abrahante J.E."/>
            <person name="Garbe J."/>
            <person name="Badalamenti J.P."/>
            <person name="Herman A."/>
            <person name="Mangelson H."/>
            <person name="Liachko I."/>
            <person name="Sullivan S."/>
            <person name="Sone E.D."/>
            <person name="Koren S."/>
            <person name="Silverstein K.A.T."/>
            <person name="Beckman K.B."/>
            <person name="Gohl D.M."/>
        </authorList>
    </citation>
    <scope>NUCLEOTIDE SEQUENCE</scope>
    <source>
        <strain evidence="1">Duluth1</strain>
        <tissue evidence="1">Whole animal</tissue>
    </source>
</reference>
<dbReference type="Proteomes" id="UP000828390">
    <property type="component" value="Unassembled WGS sequence"/>
</dbReference>
<evidence type="ECO:0000313" key="2">
    <source>
        <dbReference type="Proteomes" id="UP000828390"/>
    </source>
</evidence>